<keyword evidence="1 3" id="KW-0732">Signal</keyword>
<protein>
    <submittedName>
        <fullName evidence="4">PHB depolymerase family esterase</fullName>
    </submittedName>
</protein>
<feature type="chain" id="PRO_5047269328" evidence="3">
    <location>
        <begin position="23"/>
        <end position="339"/>
    </location>
</feature>
<accession>A0ABX2TB84</accession>
<dbReference type="Proteomes" id="UP000584642">
    <property type="component" value="Unassembled WGS sequence"/>
</dbReference>
<proteinExistence type="predicted"/>
<dbReference type="SUPFAM" id="SSF53474">
    <property type="entry name" value="alpha/beta-Hydrolases"/>
    <property type="match status" value="2"/>
</dbReference>
<gene>
    <name evidence="4" type="ORF">HND93_12005</name>
</gene>
<comment type="caution">
    <text evidence="4">The sequence shown here is derived from an EMBL/GenBank/DDBJ whole genome shotgun (WGS) entry which is preliminary data.</text>
</comment>
<name>A0ABX2TB84_9PROT</name>
<feature type="signal peptide" evidence="3">
    <location>
        <begin position="1"/>
        <end position="22"/>
    </location>
</feature>
<dbReference type="InterPro" id="IPR010126">
    <property type="entry name" value="Esterase_phb"/>
</dbReference>
<dbReference type="Gene3D" id="3.40.50.1820">
    <property type="entry name" value="alpha/beta hydrolase"/>
    <property type="match status" value="1"/>
</dbReference>
<evidence type="ECO:0000256" key="2">
    <source>
        <dbReference type="ARBA" id="ARBA00022801"/>
    </source>
</evidence>
<organism evidence="4 5">
    <name type="scientific">Azospirillum oleiclasticum</name>
    <dbReference type="NCBI Taxonomy" id="2735135"/>
    <lineage>
        <taxon>Bacteria</taxon>
        <taxon>Pseudomonadati</taxon>
        <taxon>Pseudomonadota</taxon>
        <taxon>Alphaproteobacteria</taxon>
        <taxon>Rhodospirillales</taxon>
        <taxon>Azospirillaceae</taxon>
        <taxon>Azospirillum</taxon>
    </lineage>
</organism>
<evidence type="ECO:0000313" key="4">
    <source>
        <dbReference type="EMBL" id="NYZ20438.1"/>
    </source>
</evidence>
<dbReference type="EMBL" id="JABFDB010000008">
    <property type="protein sequence ID" value="NYZ20438.1"/>
    <property type="molecule type" value="Genomic_DNA"/>
</dbReference>
<reference evidence="4 5" key="1">
    <citation type="submission" date="2020-05" db="EMBL/GenBank/DDBJ databases">
        <title>Azospirillum oleiclasticum sp. nov, a nitrogen-fixing and heavy crude oil-emulsifying bacterium isolated from the crude oil of Yumen Oilfield.</title>
        <authorList>
            <person name="Wu D."/>
            <person name="Cai M."/>
            <person name="Zhang X."/>
        </authorList>
    </citation>
    <scope>NUCLEOTIDE SEQUENCE [LARGE SCALE GENOMIC DNA]</scope>
    <source>
        <strain evidence="4 5">ROY-1-1-2</strain>
    </source>
</reference>
<evidence type="ECO:0000256" key="3">
    <source>
        <dbReference type="SAM" id="SignalP"/>
    </source>
</evidence>
<sequence>MRAVVVGLCAAFAATWSGGAAAQSLTAVPDFGRAWGENPGNLLMHEYVPPDAAGAVPVVVVLHGCKQNARLYAEGSGWLALAAAGKFALVAPEQKAVNNSSLCFNWFYSGDNGILPGEQTSIANMVEHLGRRVPIDRKRLYVTGLSAGGGMAAVMLAVYPNWFAGGSLVAGVPYRCAAGATSLFPGGDVTNAFACMQGRVNRKPQDWGKLVRDIAAQRLRHSYDGPWPTVAIWHGTTDPTVAPTVSGELTEQWTNVHGVPAKPVRVEPVPAGTVPLTRETYAGTDGRAVVVRYLLEGFPHATPIDPAPSAARCGTPSEHIRDADLCAALVTAKDWGLVP</sequence>
<dbReference type="NCBIfam" id="TIGR01840">
    <property type="entry name" value="esterase_phb"/>
    <property type="match status" value="1"/>
</dbReference>
<dbReference type="InterPro" id="IPR050955">
    <property type="entry name" value="Plant_Biomass_Hydrol_Est"/>
</dbReference>
<keyword evidence="2" id="KW-0378">Hydrolase</keyword>
<dbReference type="Pfam" id="PF10503">
    <property type="entry name" value="Esterase_PHB"/>
    <property type="match status" value="1"/>
</dbReference>
<dbReference type="InterPro" id="IPR029058">
    <property type="entry name" value="AB_hydrolase_fold"/>
</dbReference>
<dbReference type="PANTHER" id="PTHR43037:SF1">
    <property type="entry name" value="BLL1128 PROTEIN"/>
    <property type="match status" value="1"/>
</dbReference>
<dbReference type="RefSeq" id="WP_180282218.1">
    <property type="nucleotide sequence ID" value="NZ_JABFDB010000008.1"/>
</dbReference>
<evidence type="ECO:0000313" key="5">
    <source>
        <dbReference type="Proteomes" id="UP000584642"/>
    </source>
</evidence>
<evidence type="ECO:0000256" key="1">
    <source>
        <dbReference type="ARBA" id="ARBA00022729"/>
    </source>
</evidence>
<dbReference type="PANTHER" id="PTHR43037">
    <property type="entry name" value="UNNAMED PRODUCT-RELATED"/>
    <property type="match status" value="1"/>
</dbReference>
<keyword evidence="5" id="KW-1185">Reference proteome</keyword>